<dbReference type="PANTHER" id="PTHR33592:SF10">
    <property type="entry name" value="TRANSMEMBRANE PROTEIN"/>
    <property type="match status" value="1"/>
</dbReference>
<feature type="chain" id="PRO_5041911189" description="Transmembrane protein" evidence="2">
    <location>
        <begin position="31"/>
        <end position="110"/>
    </location>
</feature>
<keyword evidence="4" id="KW-1185">Reference proteome</keyword>
<comment type="caution">
    <text evidence="3">The sequence shown here is derived from an EMBL/GenBank/DDBJ whole genome shotgun (WGS) entry which is preliminary data.</text>
</comment>
<evidence type="ECO:0000256" key="2">
    <source>
        <dbReference type="SAM" id="SignalP"/>
    </source>
</evidence>
<evidence type="ECO:0000313" key="4">
    <source>
        <dbReference type="Proteomes" id="UP001281410"/>
    </source>
</evidence>
<feature type="region of interest" description="Disordered" evidence="1">
    <location>
        <begin position="82"/>
        <end position="110"/>
    </location>
</feature>
<dbReference type="Proteomes" id="UP001281410">
    <property type="component" value="Unassembled WGS sequence"/>
</dbReference>
<gene>
    <name evidence="3" type="ORF">Dsin_029827</name>
</gene>
<proteinExistence type="predicted"/>
<evidence type="ECO:0000313" key="3">
    <source>
        <dbReference type="EMBL" id="KAK3190266.1"/>
    </source>
</evidence>
<evidence type="ECO:0000256" key="1">
    <source>
        <dbReference type="SAM" id="MobiDB-lite"/>
    </source>
</evidence>
<feature type="signal peptide" evidence="2">
    <location>
        <begin position="1"/>
        <end position="30"/>
    </location>
</feature>
<dbReference type="PANTHER" id="PTHR33592">
    <property type="entry name" value="TRANSMEMBRANE PROTEIN"/>
    <property type="match status" value="1"/>
</dbReference>
<keyword evidence="2" id="KW-0732">Signal</keyword>
<name>A0AAD9ZUT6_9ROSI</name>
<dbReference type="EMBL" id="JANJYJ010000009">
    <property type="protein sequence ID" value="KAK3190266.1"/>
    <property type="molecule type" value="Genomic_DNA"/>
</dbReference>
<reference evidence="3" key="1">
    <citation type="journal article" date="2023" name="Plant J.">
        <title>Genome sequences and population genomics provide insights into the demographic history, inbreeding, and mutation load of two 'living fossil' tree species of Dipteronia.</title>
        <authorList>
            <person name="Feng Y."/>
            <person name="Comes H.P."/>
            <person name="Chen J."/>
            <person name="Zhu S."/>
            <person name="Lu R."/>
            <person name="Zhang X."/>
            <person name="Li P."/>
            <person name="Qiu J."/>
            <person name="Olsen K.M."/>
            <person name="Qiu Y."/>
        </authorList>
    </citation>
    <scope>NUCLEOTIDE SEQUENCE</scope>
    <source>
        <strain evidence="3">NBL</strain>
    </source>
</reference>
<sequence length="110" mass="11736">MGYHKSSSLLPFLFIFVILLTSSTIQLGAAFRPLHDSNQLLKKYFPNNYLQSLQKGPVPPIGGSPCTFIPGGSGHCPSLNGKNFAGHVNRAPPPPKPDTDVDFSAAASTK</sequence>
<evidence type="ECO:0008006" key="5">
    <source>
        <dbReference type="Google" id="ProtNLM"/>
    </source>
</evidence>
<accession>A0AAD9ZUT6</accession>
<organism evidence="3 4">
    <name type="scientific">Dipteronia sinensis</name>
    <dbReference type="NCBI Taxonomy" id="43782"/>
    <lineage>
        <taxon>Eukaryota</taxon>
        <taxon>Viridiplantae</taxon>
        <taxon>Streptophyta</taxon>
        <taxon>Embryophyta</taxon>
        <taxon>Tracheophyta</taxon>
        <taxon>Spermatophyta</taxon>
        <taxon>Magnoliopsida</taxon>
        <taxon>eudicotyledons</taxon>
        <taxon>Gunneridae</taxon>
        <taxon>Pentapetalae</taxon>
        <taxon>rosids</taxon>
        <taxon>malvids</taxon>
        <taxon>Sapindales</taxon>
        <taxon>Sapindaceae</taxon>
        <taxon>Hippocastanoideae</taxon>
        <taxon>Acereae</taxon>
        <taxon>Dipteronia</taxon>
    </lineage>
</organism>
<protein>
    <recommendedName>
        <fullName evidence="5">Transmembrane protein</fullName>
    </recommendedName>
</protein>
<dbReference type="AlphaFoldDB" id="A0AAD9ZUT6"/>